<reference evidence="2 3" key="1">
    <citation type="submission" date="2015-01" db="EMBL/GenBank/DDBJ databases">
        <title>Vibrio sp. C1 JCM 19231 whole genome shotgun sequence.</title>
        <authorList>
            <person name="Sawabe T."/>
            <person name="Meirelles P."/>
            <person name="Feng G."/>
            <person name="Sayaka M."/>
            <person name="Hattori M."/>
            <person name="Ohkuma M."/>
        </authorList>
    </citation>
    <scope>NUCLEOTIDE SEQUENCE [LARGE SCALE GENOMIC DNA]</scope>
    <source>
        <strain evidence="3">JCM 19231</strain>
    </source>
</reference>
<feature type="transmembrane region" description="Helical" evidence="1">
    <location>
        <begin position="168"/>
        <end position="185"/>
    </location>
</feature>
<feature type="transmembrane region" description="Helical" evidence="1">
    <location>
        <begin position="137"/>
        <end position="156"/>
    </location>
</feature>
<feature type="transmembrane region" description="Helical" evidence="1">
    <location>
        <begin position="61"/>
        <end position="78"/>
    </location>
</feature>
<comment type="caution">
    <text evidence="2">The sequence shown here is derived from an EMBL/GenBank/DDBJ whole genome shotgun (WGS) entry which is preliminary data.</text>
</comment>
<dbReference type="Proteomes" id="UP000031671">
    <property type="component" value="Unassembled WGS sequence"/>
</dbReference>
<evidence type="ECO:0000313" key="2">
    <source>
        <dbReference type="EMBL" id="GAM55836.1"/>
    </source>
</evidence>
<dbReference type="SUPFAM" id="SSF103481">
    <property type="entry name" value="Multidrug resistance efflux transporter EmrE"/>
    <property type="match status" value="2"/>
</dbReference>
<gene>
    <name evidence="2" type="ORF">JCM19231_3917</name>
</gene>
<feature type="transmembrane region" description="Helical" evidence="1">
    <location>
        <begin position="191"/>
        <end position="208"/>
    </location>
</feature>
<name>A0A0B8NPC2_9VIBR</name>
<keyword evidence="1" id="KW-0472">Membrane</keyword>
<keyword evidence="1" id="KW-1133">Transmembrane helix</keyword>
<reference evidence="2 3" key="2">
    <citation type="submission" date="2015-01" db="EMBL/GenBank/DDBJ databases">
        <authorList>
            <consortium name="NBRP consortium"/>
            <person name="Sawabe T."/>
            <person name="Meirelles P."/>
            <person name="Feng G."/>
            <person name="Sayaka M."/>
            <person name="Hattori M."/>
            <person name="Ohkuma M."/>
        </authorList>
    </citation>
    <scope>NUCLEOTIDE SEQUENCE [LARGE SCALE GENOMIC DNA]</scope>
    <source>
        <strain evidence="3">JCM 19231</strain>
    </source>
</reference>
<feature type="transmembrane region" description="Helical" evidence="1">
    <location>
        <begin position="84"/>
        <end position="100"/>
    </location>
</feature>
<sequence length="214" mass="22893">MTKRDIGYSALAGLLMNGSWYGFVYATVSGNLLAASLAFYIAPIMVFGIGLLVFKEKITKGQSIALALMFTAVAVYAVSEGVLPLMSLAIASAFALYIAVKKLSRLNTFTGLLLEHVLFAPIALFLILNNPHSVSEVTLLAGTAPLQLVSVLLLSISVTKVALSRVSLFQYIEPTIHFVLAMWVFREAISGGQMTALAIILIAIAISMQKPKPA</sequence>
<accession>A0A0B8NPC2</accession>
<protein>
    <submittedName>
        <fullName evidence="2">RarD protein</fullName>
    </submittedName>
</protein>
<feature type="transmembrane region" description="Helical" evidence="1">
    <location>
        <begin position="7"/>
        <end position="26"/>
    </location>
</feature>
<organism evidence="2 3">
    <name type="scientific">Vibrio ishigakensis</name>
    <dbReference type="NCBI Taxonomy" id="1481914"/>
    <lineage>
        <taxon>Bacteria</taxon>
        <taxon>Pseudomonadati</taxon>
        <taxon>Pseudomonadota</taxon>
        <taxon>Gammaproteobacteria</taxon>
        <taxon>Vibrionales</taxon>
        <taxon>Vibrionaceae</taxon>
        <taxon>Vibrio</taxon>
    </lineage>
</organism>
<dbReference type="InterPro" id="IPR037185">
    <property type="entry name" value="EmrE-like"/>
</dbReference>
<keyword evidence="3" id="KW-1185">Reference proteome</keyword>
<feature type="transmembrane region" description="Helical" evidence="1">
    <location>
        <begin position="112"/>
        <end position="131"/>
    </location>
</feature>
<dbReference type="EMBL" id="BBRZ01000019">
    <property type="protein sequence ID" value="GAM55836.1"/>
    <property type="molecule type" value="Genomic_DNA"/>
</dbReference>
<dbReference type="AlphaFoldDB" id="A0A0B8NPC2"/>
<feature type="transmembrane region" description="Helical" evidence="1">
    <location>
        <begin position="32"/>
        <end position="54"/>
    </location>
</feature>
<proteinExistence type="predicted"/>
<evidence type="ECO:0000313" key="3">
    <source>
        <dbReference type="Proteomes" id="UP000031671"/>
    </source>
</evidence>
<keyword evidence="1" id="KW-0812">Transmembrane</keyword>
<evidence type="ECO:0000256" key="1">
    <source>
        <dbReference type="SAM" id="Phobius"/>
    </source>
</evidence>